<evidence type="ECO:0000256" key="1">
    <source>
        <dbReference type="SAM" id="MobiDB-lite"/>
    </source>
</evidence>
<dbReference type="RefSeq" id="XP_069203942.1">
    <property type="nucleotide sequence ID" value="XM_069340473.1"/>
</dbReference>
<sequence length="343" mass="38044">MNHEPQNSATTTRDDGGENVLSGDSHMSARTTRERRKKNRLLFNKKRAHFLKDHLRNLDLLIYAELAAIYYMDCSFTRFIIRTVVQFMFLTPKPSFLPEPPHNRPYLGAVVGSNMFCLFLHVIYDRPAATEATRGYLHGGLAMDFIGQKGPTSKIHLVALDILLLLLQLVALGTHMTHVKVKHQIDNPAAPARQSAVTTTATPAASAPTETAQDLEHEEQGLLRSDHHPVDIELETLNSVGRRSSNGPNTSAEVQDQEDNDREALLASSMQPRSDSHIFDAFNSGEIMILDMDIVNLVRTQLKESTTSSNGISAGPSGQVFYERLARGGLGTRFRIGQRTFGV</sequence>
<comment type="caution">
    <text evidence="3">The sequence shown here is derived from an EMBL/GenBank/DDBJ whole genome shotgun (WGS) entry which is preliminary data.</text>
</comment>
<organism evidence="3 4">
    <name type="scientific">Neodothiora populina</name>
    <dbReference type="NCBI Taxonomy" id="2781224"/>
    <lineage>
        <taxon>Eukaryota</taxon>
        <taxon>Fungi</taxon>
        <taxon>Dikarya</taxon>
        <taxon>Ascomycota</taxon>
        <taxon>Pezizomycotina</taxon>
        <taxon>Dothideomycetes</taxon>
        <taxon>Dothideomycetidae</taxon>
        <taxon>Dothideales</taxon>
        <taxon>Dothioraceae</taxon>
        <taxon>Neodothiora</taxon>
    </lineage>
</organism>
<dbReference type="PANTHER" id="PTHR39405">
    <property type="entry name" value="DSC E3 UBIQUITIN LIGASE COMPLEX SUBUNIT 4"/>
    <property type="match status" value="1"/>
</dbReference>
<feature type="compositionally biased region" description="Basic and acidic residues" evidence="1">
    <location>
        <begin position="214"/>
        <end position="231"/>
    </location>
</feature>
<dbReference type="InterPro" id="IPR038967">
    <property type="entry name" value="Dsc4-like"/>
</dbReference>
<feature type="region of interest" description="Disordered" evidence="1">
    <location>
        <begin position="187"/>
        <end position="260"/>
    </location>
</feature>
<dbReference type="GeneID" id="95975003"/>
<dbReference type="EMBL" id="JBFMKM010000003">
    <property type="protein sequence ID" value="KAL1311093.1"/>
    <property type="molecule type" value="Genomic_DNA"/>
</dbReference>
<dbReference type="InterPro" id="IPR013715">
    <property type="entry name" value="DUF1746"/>
</dbReference>
<proteinExistence type="predicted"/>
<dbReference type="PANTHER" id="PTHR39405:SF1">
    <property type="entry name" value="DSC E3 UBIQUITIN LIGASE COMPLEX SUBUNIT 4"/>
    <property type="match status" value="1"/>
</dbReference>
<dbReference type="Proteomes" id="UP001562354">
    <property type="component" value="Unassembled WGS sequence"/>
</dbReference>
<dbReference type="Pfam" id="PF08508">
    <property type="entry name" value="DUF1746"/>
    <property type="match status" value="1"/>
</dbReference>
<feature type="compositionally biased region" description="Polar residues" evidence="1">
    <location>
        <begin position="236"/>
        <end position="254"/>
    </location>
</feature>
<name>A0ABR3PNN4_9PEZI</name>
<feature type="region of interest" description="Disordered" evidence="1">
    <location>
        <begin position="1"/>
        <end position="38"/>
    </location>
</feature>
<reference evidence="3 4" key="1">
    <citation type="submission" date="2024-07" db="EMBL/GenBank/DDBJ databases">
        <title>Draft sequence of the Neodothiora populina.</title>
        <authorList>
            <person name="Drown D.D."/>
            <person name="Schuette U.S."/>
            <person name="Buechlein A.B."/>
            <person name="Rusch D.R."/>
            <person name="Winton L.W."/>
            <person name="Adams G.A."/>
        </authorList>
    </citation>
    <scope>NUCLEOTIDE SEQUENCE [LARGE SCALE GENOMIC DNA]</scope>
    <source>
        <strain evidence="3 4">CPC 39397</strain>
    </source>
</reference>
<gene>
    <name evidence="3" type="ORF">AAFC00_001300</name>
</gene>
<protein>
    <recommendedName>
        <fullName evidence="2">DUF1746 domain-containing protein</fullName>
    </recommendedName>
</protein>
<feature type="compositionally biased region" description="Low complexity" evidence="1">
    <location>
        <begin position="195"/>
        <end position="212"/>
    </location>
</feature>
<accession>A0ABR3PNN4</accession>
<evidence type="ECO:0000313" key="4">
    <source>
        <dbReference type="Proteomes" id="UP001562354"/>
    </source>
</evidence>
<feature type="domain" description="DUF1746" evidence="2">
    <location>
        <begin position="57"/>
        <end position="170"/>
    </location>
</feature>
<feature type="compositionally biased region" description="Polar residues" evidence="1">
    <location>
        <begin position="1"/>
        <end position="11"/>
    </location>
</feature>
<keyword evidence="4" id="KW-1185">Reference proteome</keyword>
<evidence type="ECO:0000313" key="3">
    <source>
        <dbReference type="EMBL" id="KAL1311093.1"/>
    </source>
</evidence>
<evidence type="ECO:0000259" key="2">
    <source>
        <dbReference type="Pfam" id="PF08508"/>
    </source>
</evidence>